<dbReference type="GO" id="GO:0006355">
    <property type="term" value="P:regulation of DNA-templated transcription"/>
    <property type="evidence" value="ECO:0007669"/>
    <property type="project" value="InterPro"/>
</dbReference>
<dbReference type="AlphaFoldDB" id="A0A4R3KCR3"/>
<feature type="domain" description="PRD" evidence="5">
    <location>
        <begin position="298"/>
        <end position="406"/>
    </location>
</feature>
<dbReference type="InterPro" id="IPR011608">
    <property type="entry name" value="PRD"/>
</dbReference>
<name>A0A4R3KCR3_9FIRM</name>
<gene>
    <name evidence="6" type="ORF">EDC37_103195</name>
</gene>
<dbReference type="InterPro" id="IPR050661">
    <property type="entry name" value="BglG_antiterminators"/>
</dbReference>
<dbReference type="EMBL" id="SMAA01000003">
    <property type="protein sequence ID" value="TCS81024.1"/>
    <property type="molecule type" value="Genomic_DNA"/>
</dbReference>
<evidence type="ECO:0000313" key="6">
    <source>
        <dbReference type="EMBL" id="TCS81024.1"/>
    </source>
</evidence>
<dbReference type="Gene3D" id="3.40.930.10">
    <property type="entry name" value="Mannitol-specific EII, Chain A"/>
    <property type="match status" value="1"/>
</dbReference>
<dbReference type="SUPFAM" id="SSF52794">
    <property type="entry name" value="PTS system IIB component-like"/>
    <property type="match status" value="1"/>
</dbReference>
<organism evidence="6 7">
    <name type="scientific">Pectinatus cerevisiiphilus</name>
    <dbReference type="NCBI Taxonomy" id="86956"/>
    <lineage>
        <taxon>Bacteria</taxon>
        <taxon>Bacillati</taxon>
        <taxon>Bacillota</taxon>
        <taxon>Negativicutes</taxon>
        <taxon>Selenomonadales</taxon>
        <taxon>Selenomonadaceae</taxon>
        <taxon>Pectinatus</taxon>
    </lineage>
</organism>
<evidence type="ECO:0000313" key="7">
    <source>
        <dbReference type="Proteomes" id="UP000295188"/>
    </source>
</evidence>
<dbReference type="SUPFAM" id="SSF63520">
    <property type="entry name" value="PTS-regulatory domain, PRD"/>
    <property type="match status" value="1"/>
</dbReference>
<keyword evidence="2" id="KW-0677">Repeat</keyword>
<proteinExistence type="predicted"/>
<sequence>MIYSDGGKNMKLVRRQVNLIKCIIENPKVGIKELGKTMNVSMQTVKSDLQNIKGFMKDHDVTIEILPGNQLCIYGIENMPYVLKISELMLEFSLEKQIILMMLFNDSFVVLQDMADTLYVSKSLIEKIMASLLKKYPEELQSTRHHGIRSIASQIEKRSRFVEVMEPYVQGINFTKELKQFHVRHFPILQYIIPEYIIKGMKALHYLQSISAFIFTDEAICQFFLQIIYIQFCQRSKKTVYIETAFFDIIHGMQGEKEYLAVAKTICSILQIYDTNEQNYLCYLFMTLRKQKISDSTKFVREMRDVVGEIFRKIFERMSIDFNADQELMKGLSVHIYTTVLRRDLLKKFSLDYSWHDIKHQYPLGFEMAAVTAEVISSRFMYKPSNDEMTYLTLHFQAAIERMKNGEKKLRILVVCHYGMAAASLIAAKIERIFHMVEIADTISMQHFFQMKSFDADLVLSTENIEAKTIPVIYITPLLTQNELKQIRYFIEMHCINNLLALSIMHAAVIDVKDIRSRNEAIKIAATSLYKDKLVTENYLESVIERENISSTDIELIAIPHGNPDFVRESKLVILRLQEPVHWEISDVSYVFMFAVSKEQFMANFALFSTFYKKMVRSNIRTEIKKFGREDTKKFKKSLAHLLSL</sequence>
<feature type="domain" description="PTS EIIA type-2" evidence="3">
    <location>
        <begin position="498"/>
        <end position="642"/>
    </location>
</feature>
<feature type="domain" description="PTS EIIB type-2" evidence="4">
    <location>
        <begin position="410"/>
        <end position="499"/>
    </location>
</feature>
<dbReference type="PROSITE" id="PS51094">
    <property type="entry name" value="PTS_EIIA_TYPE_2"/>
    <property type="match status" value="1"/>
</dbReference>
<dbReference type="InterPro" id="IPR013199">
    <property type="entry name" value="HTH_Mga_DNA-bd_dom"/>
</dbReference>
<dbReference type="PANTHER" id="PTHR30185:SF13">
    <property type="entry name" value="LICABCH OPERON REGULATOR-RELATED"/>
    <property type="match status" value="1"/>
</dbReference>
<dbReference type="InterPro" id="IPR016152">
    <property type="entry name" value="PTrfase/Anion_transptr"/>
</dbReference>
<dbReference type="PANTHER" id="PTHR30185">
    <property type="entry name" value="CRYPTIC BETA-GLUCOSIDE BGL OPERON ANTITERMINATOR"/>
    <property type="match status" value="1"/>
</dbReference>
<dbReference type="InterPro" id="IPR002178">
    <property type="entry name" value="PTS_EIIA_type-2_dom"/>
</dbReference>
<dbReference type="PROSITE" id="PS51099">
    <property type="entry name" value="PTS_EIIB_TYPE_2"/>
    <property type="match status" value="1"/>
</dbReference>
<dbReference type="Gene3D" id="3.40.50.2300">
    <property type="match status" value="1"/>
</dbReference>
<dbReference type="Gene3D" id="1.10.1790.10">
    <property type="entry name" value="PRD domain"/>
    <property type="match status" value="1"/>
</dbReference>
<evidence type="ECO:0000256" key="1">
    <source>
        <dbReference type="ARBA" id="ARBA00022679"/>
    </source>
</evidence>
<dbReference type="GO" id="GO:0009401">
    <property type="term" value="P:phosphoenolpyruvate-dependent sugar phosphotransferase system"/>
    <property type="evidence" value="ECO:0007669"/>
    <property type="project" value="InterPro"/>
</dbReference>
<dbReference type="OrthoDB" id="3175596at2"/>
<dbReference type="SUPFAM" id="SSF55804">
    <property type="entry name" value="Phoshotransferase/anion transport protein"/>
    <property type="match status" value="1"/>
</dbReference>
<keyword evidence="7" id="KW-1185">Reference proteome</keyword>
<dbReference type="InterPro" id="IPR036388">
    <property type="entry name" value="WH-like_DNA-bd_sf"/>
</dbReference>
<dbReference type="InterPro" id="IPR036634">
    <property type="entry name" value="PRD_sf"/>
</dbReference>
<dbReference type="Pfam" id="PF00359">
    <property type="entry name" value="PTS_EIIA_2"/>
    <property type="match status" value="1"/>
</dbReference>
<dbReference type="CDD" id="cd05568">
    <property type="entry name" value="PTS_IIB_bgl_like"/>
    <property type="match status" value="1"/>
</dbReference>
<keyword evidence="1" id="KW-0808">Transferase</keyword>
<evidence type="ECO:0000259" key="3">
    <source>
        <dbReference type="PROSITE" id="PS51094"/>
    </source>
</evidence>
<dbReference type="GO" id="GO:0008982">
    <property type="term" value="F:protein-N(PI)-phosphohistidine-sugar phosphotransferase activity"/>
    <property type="evidence" value="ECO:0007669"/>
    <property type="project" value="InterPro"/>
</dbReference>
<dbReference type="RefSeq" id="WP_132547810.1">
    <property type="nucleotide sequence ID" value="NZ_SMAA01000003.1"/>
</dbReference>
<dbReference type="PROSITE" id="PS51372">
    <property type="entry name" value="PRD_2"/>
    <property type="match status" value="1"/>
</dbReference>
<dbReference type="InterPro" id="IPR036095">
    <property type="entry name" value="PTS_EIIB-like_sf"/>
</dbReference>
<comment type="caution">
    <text evidence="6">The sequence shown here is derived from an EMBL/GenBank/DDBJ whole genome shotgun (WGS) entry which is preliminary data.</text>
</comment>
<dbReference type="Proteomes" id="UP000295188">
    <property type="component" value="Unassembled WGS sequence"/>
</dbReference>
<evidence type="ECO:0000256" key="2">
    <source>
        <dbReference type="ARBA" id="ARBA00022737"/>
    </source>
</evidence>
<evidence type="ECO:0000259" key="4">
    <source>
        <dbReference type="PROSITE" id="PS51099"/>
    </source>
</evidence>
<dbReference type="Gene3D" id="1.10.10.10">
    <property type="entry name" value="Winged helix-like DNA-binding domain superfamily/Winged helix DNA-binding domain"/>
    <property type="match status" value="1"/>
</dbReference>
<reference evidence="6 7" key="1">
    <citation type="submission" date="2019-03" db="EMBL/GenBank/DDBJ databases">
        <title>Genomic Encyclopedia of Type Strains, Phase IV (KMG-IV): sequencing the most valuable type-strain genomes for metagenomic binning, comparative biology and taxonomic classification.</title>
        <authorList>
            <person name="Goeker M."/>
        </authorList>
    </citation>
    <scope>NUCLEOTIDE SEQUENCE [LARGE SCALE GENOMIC DNA]</scope>
    <source>
        <strain evidence="6 7">DSM 20467</strain>
    </source>
</reference>
<dbReference type="Pfam" id="PF00874">
    <property type="entry name" value="PRD"/>
    <property type="match status" value="1"/>
</dbReference>
<dbReference type="Pfam" id="PF08280">
    <property type="entry name" value="HTH_Mga"/>
    <property type="match status" value="1"/>
</dbReference>
<protein>
    <submittedName>
        <fullName evidence="6">Transcriptional antiterminator</fullName>
    </submittedName>
</protein>
<accession>A0A4R3KCR3</accession>
<evidence type="ECO:0000259" key="5">
    <source>
        <dbReference type="PROSITE" id="PS51372"/>
    </source>
</evidence>
<dbReference type="InterPro" id="IPR013011">
    <property type="entry name" value="PTS_EIIB_2"/>
</dbReference>